<organism evidence="2 3">
    <name type="scientific">Tenacibaculum soleae</name>
    <dbReference type="NCBI Taxonomy" id="447689"/>
    <lineage>
        <taxon>Bacteria</taxon>
        <taxon>Pseudomonadati</taxon>
        <taxon>Bacteroidota</taxon>
        <taxon>Flavobacteriia</taxon>
        <taxon>Flavobacteriales</taxon>
        <taxon>Flavobacteriaceae</taxon>
        <taxon>Tenacibaculum</taxon>
    </lineage>
</organism>
<evidence type="ECO:0000313" key="2">
    <source>
        <dbReference type="EMBL" id="OCK43246.1"/>
    </source>
</evidence>
<accession>A0A1B9Y0G4</accession>
<keyword evidence="3" id="KW-1185">Reference proteome</keyword>
<name>A0A1B9Y0G4_9FLAO</name>
<dbReference type="PANTHER" id="PTHR43792">
    <property type="entry name" value="GNAT FAMILY, PUTATIVE (AFU_ORTHOLOGUE AFUA_3G00765)-RELATED-RELATED"/>
    <property type="match status" value="1"/>
</dbReference>
<evidence type="ECO:0000259" key="1">
    <source>
        <dbReference type="PROSITE" id="PS51186"/>
    </source>
</evidence>
<reference evidence="2 3" key="1">
    <citation type="submission" date="2016-06" db="EMBL/GenBank/DDBJ databases">
        <title>Draft Genome Sequence of Tenacibaculum soleae UCD-KL19.</title>
        <authorList>
            <person name="Eisen J.A."/>
            <person name="Coil D.A."/>
            <person name="Lujan K.M."/>
        </authorList>
    </citation>
    <scope>NUCLEOTIDE SEQUENCE [LARGE SCALE GENOMIC DNA]</scope>
    <source>
        <strain evidence="2 3">UCD-KL19</strain>
    </source>
</reference>
<dbReference type="EMBL" id="MAKX01000001">
    <property type="protein sequence ID" value="OCK43246.1"/>
    <property type="molecule type" value="Genomic_DNA"/>
</dbReference>
<evidence type="ECO:0000313" key="3">
    <source>
        <dbReference type="Proteomes" id="UP000093186"/>
    </source>
</evidence>
<dbReference type="Pfam" id="PF13302">
    <property type="entry name" value="Acetyltransf_3"/>
    <property type="match status" value="1"/>
</dbReference>
<dbReference type="GO" id="GO:0016747">
    <property type="term" value="F:acyltransferase activity, transferring groups other than amino-acyl groups"/>
    <property type="evidence" value="ECO:0007669"/>
    <property type="project" value="InterPro"/>
</dbReference>
<gene>
    <name evidence="2" type="ORF">BA195_00650</name>
</gene>
<dbReference type="PANTHER" id="PTHR43792:SF1">
    <property type="entry name" value="N-ACETYLTRANSFERASE DOMAIN-CONTAINING PROTEIN"/>
    <property type="match status" value="1"/>
</dbReference>
<dbReference type="Gene3D" id="3.40.630.30">
    <property type="match status" value="1"/>
</dbReference>
<dbReference type="STRING" id="447689.BA195_00650"/>
<dbReference type="InterPro" id="IPR000182">
    <property type="entry name" value="GNAT_dom"/>
</dbReference>
<proteinExistence type="predicted"/>
<sequence>MILESERLIIKEAKVNEASFYFQLFNDPDWIEFIGDKKLKSVEETRIYLKDILFKNSKLGGLGFFTVTLKENNKPIGTSTALQRDKLDFIDIGYGFLPEGRGKGYATEATKLIIEYVRTKFKQKKVLAFTMPKNQASQKLLKKIGFKFIGMQQVFENEDDYVFEYLF</sequence>
<dbReference type="OrthoDB" id="9798081at2"/>
<dbReference type="SUPFAM" id="SSF55729">
    <property type="entry name" value="Acyl-CoA N-acyltransferases (Nat)"/>
    <property type="match status" value="1"/>
</dbReference>
<feature type="domain" description="N-acetyltransferase" evidence="1">
    <location>
        <begin position="8"/>
        <end position="167"/>
    </location>
</feature>
<dbReference type="InterPro" id="IPR051531">
    <property type="entry name" value="N-acetyltransferase"/>
</dbReference>
<comment type="caution">
    <text evidence="2">The sequence shown here is derived from an EMBL/GenBank/DDBJ whole genome shotgun (WGS) entry which is preliminary data.</text>
</comment>
<dbReference type="PROSITE" id="PS51186">
    <property type="entry name" value="GNAT"/>
    <property type="match status" value="1"/>
</dbReference>
<dbReference type="AlphaFoldDB" id="A0A1B9Y0G4"/>
<dbReference type="RefSeq" id="WP_068701400.1">
    <property type="nucleotide sequence ID" value="NZ_MAKX01000001.1"/>
</dbReference>
<dbReference type="InterPro" id="IPR016181">
    <property type="entry name" value="Acyl_CoA_acyltransferase"/>
</dbReference>
<dbReference type="Proteomes" id="UP000093186">
    <property type="component" value="Unassembled WGS sequence"/>
</dbReference>
<protein>
    <recommendedName>
        <fullName evidence="1">N-acetyltransferase domain-containing protein</fullName>
    </recommendedName>
</protein>